<keyword evidence="2" id="KW-1185">Reference proteome</keyword>
<dbReference type="EMBL" id="CP002691">
    <property type="protein sequence ID" value="AEE50048.1"/>
    <property type="molecule type" value="Genomic_DNA"/>
</dbReference>
<gene>
    <name evidence="1" type="ordered locus">Halhy_2164</name>
</gene>
<dbReference type="eggNOG" id="COG4704">
    <property type="taxonomic scope" value="Bacteria"/>
</dbReference>
<dbReference type="AlphaFoldDB" id="F4KRU4"/>
<evidence type="ECO:0008006" key="3">
    <source>
        <dbReference type="Google" id="ProtNLM"/>
    </source>
</evidence>
<evidence type="ECO:0000313" key="2">
    <source>
        <dbReference type="Proteomes" id="UP000008461"/>
    </source>
</evidence>
<protein>
    <recommendedName>
        <fullName evidence="3">DUF2141 domain-containing protein</fullName>
    </recommendedName>
</protein>
<name>F4KRU4_HALH1</name>
<reference evidence="1 2" key="1">
    <citation type="journal article" date="2011" name="Stand. Genomic Sci.">
        <title>Complete genome sequence of Haliscomenobacter hydrossis type strain (O).</title>
        <authorList>
            <consortium name="US DOE Joint Genome Institute (JGI-PGF)"/>
            <person name="Daligault H."/>
            <person name="Lapidus A."/>
            <person name="Zeytun A."/>
            <person name="Nolan M."/>
            <person name="Lucas S."/>
            <person name="Del Rio T.G."/>
            <person name="Tice H."/>
            <person name="Cheng J.F."/>
            <person name="Tapia R."/>
            <person name="Han C."/>
            <person name="Goodwin L."/>
            <person name="Pitluck S."/>
            <person name="Liolios K."/>
            <person name="Pagani I."/>
            <person name="Ivanova N."/>
            <person name="Huntemann M."/>
            <person name="Mavromatis K."/>
            <person name="Mikhailova N."/>
            <person name="Pati A."/>
            <person name="Chen A."/>
            <person name="Palaniappan K."/>
            <person name="Land M."/>
            <person name="Hauser L."/>
            <person name="Brambilla E.M."/>
            <person name="Rohde M."/>
            <person name="Verbarg S."/>
            <person name="Goker M."/>
            <person name="Bristow J."/>
            <person name="Eisen J.A."/>
            <person name="Markowitz V."/>
            <person name="Hugenholtz P."/>
            <person name="Kyrpides N.C."/>
            <person name="Klenk H.P."/>
            <person name="Woyke T."/>
        </authorList>
    </citation>
    <scope>NUCLEOTIDE SEQUENCE [LARGE SCALE GENOMIC DNA]</scope>
    <source>
        <strain evidence="2">ATCC 27775 / DSM 1100 / LMG 10767 / O</strain>
    </source>
</reference>
<dbReference type="STRING" id="760192.Halhy_2164"/>
<dbReference type="InterPro" id="IPR018673">
    <property type="entry name" value="DUF2141"/>
</dbReference>
<organism evidence="1 2">
    <name type="scientific">Haliscomenobacter hydrossis (strain ATCC 27775 / DSM 1100 / LMG 10767 / O)</name>
    <dbReference type="NCBI Taxonomy" id="760192"/>
    <lineage>
        <taxon>Bacteria</taxon>
        <taxon>Pseudomonadati</taxon>
        <taxon>Bacteroidota</taxon>
        <taxon>Saprospiria</taxon>
        <taxon>Saprospirales</taxon>
        <taxon>Haliscomenobacteraceae</taxon>
        <taxon>Haliscomenobacter</taxon>
    </lineage>
</organism>
<reference key="2">
    <citation type="submission" date="2011-04" db="EMBL/GenBank/DDBJ databases">
        <title>Complete sequence of chromosome of Haliscomenobacter hydrossis DSM 1100.</title>
        <authorList>
            <consortium name="US DOE Joint Genome Institute (JGI-PGF)"/>
            <person name="Lucas S."/>
            <person name="Han J."/>
            <person name="Lapidus A."/>
            <person name="Bruce D."/>
            <person name="Goodwin L."/>
            <person name="Pitluck S."/>
            <person name="Peters L."/>
            <person name="Kyrpides N."/>
            <person name="Mavromatis K."/>
            <person name="Ivanova N."/>
            <person name="Ovchinnikova G."/>
            <person name="Pagani I."/>
            <person name="Daligault H."/>
            <person name="Detter J.C."/>
            <person name="Han C."/>
            <person name="Land M."/>
            <person name="Hauser L."/>
            <person name="Markowitz V."/>
            <person name="Cheng J.-F."/>
            <person name="Hugenholtz P."/>
            <person name="Woyke T."/>
            <person name="Wu D."/>
            <person name="Verbarg S."/>
            <person name="Frueling A."/>
            <person name="Brambilla E."/>
            <person name="Klenk H.-P."/>
            <person name="Eisen J.A."/>
        </authorList>
    </citation>
    <scope>NUCLEOTIDE SEQUENCE</scope>
    <source>
        <strain>DSM 1100</strain>
    </source>
</reference>
<dbReference type="HOGENOM" id="CLU_125018_2_0_10"/>
<sequence length="142" mass="16078">MNFLLIFLFPLFQTEQSGLLQVKVTNVQEHKGSIRMAVYNHEKSFPSESHSFRGGVLSLAPGIAHTLSCHNLPFGQYAIAVYQDLNNNGKMDKNGLGIPTEPYAFSNNVRVKWRSPRFGEAAFVFGQARQELVLSLKRWSEY</sequence>
<accession>F4KRU4</accession>
<dbReference type="KEGG" id="hhy:Halhy_2164"/>
<proteinExistence type="predicted"/>
<dbReference type="Proteomes" id="UP000008461">
    <property type="component" value="Chromosome"/>
</dbReference>
<dbReference type="Pfam" id="PF09912">
    <property type="entry name" value="DUF2141"/>
    <property type="match status" value="1"/>
</dbReference>
<evidence type="ECO:0000313" key="1">
    <source>
        <dbReference type="EMBL" id="AEE50048.1"/>
    </source>
</evidence>